<dbReference type="PATRIC" id="fig|1354255.3.peg.2840"/>
<accession>A0A1B7HL42</accession>
<dbReference type="AlphaFoldDB" id="A0A1B7HL42"/>
<protein>
    <submittedName>
        <fullName evidence="1">Uncharacterized protein</fullName>
    </submittedName>
</protein>
<reference evidence="1 2" key="1">
    <citation type="submission" date="2016-04" db="EMBL/GenBank/DDBJ databases">
        <title>ATOL: Assembling a taxonomically balanced genome-scale reconstruction of the evolutionary history of the Enterobacteriaceae.</title>
        <authorList>
            <person name="Plunkett G.III."/>
            <person name="Neeno-Eckwall E.C."/>
            <person name="Glasner J.D."/>
            <person name="Perna N.T."/>
        </authorList>
    </citation>
    <scope>NUCLEOTIDE SEQUENCE [LARGE SCALE GENOMIC DNA]</scope>
    <source>
        <strain evidence="1 2">ATCC 51607</strain>
    </source>
</reference>
<keyword evidence="2" id="KW-1185">Reference proteome</keyword>
<evidence type="ECO:0000313" key="2">
    <source>
        <dbReference type="Proteomes" id="UP000078286"/>
    </source>
</evidence>
<organism evidence="1 2">
    <name type="scientific">Buttiauxella noackiae ATCC 51607</name>
    <dbReference type="NCBI Taxonomy" id="1354255"/>
    <lineage>
        <taxon>Bacteria</taxon>
        <taxon>Pseudomonadati</taxon>
        <taxon>Pseudomonadota</taxon>
        <taxon>Gammaproteobacteria</taxon>
        <taxon>Enterobacterales</taxon>
        <taxon>Enterobacteriaceae</taxon>
        <taxon>Buttiauxella</taxon>
    </lineage>
</organism>
<gene>
    <name evidence="1" type="ORF">M979_2760</name>
</gene>
<dbReference type="EMBL" id="LXEO01000043">
    <property type="protein sequence ID" value="OAT16350.1"/>
    <property type="molecule type" value="Genomic_DNA"/>
</dbReference>
<dbReference type="Proteomes" id="UP000078286">
    <property type="component" value="Unassembled WGS sequence"/>
</dbReference>
<evidence type="ECO:0000313" key="1">
    <source>
        <dbReference type="EMBL" id="OAT16350.1"/>
    </source>
</evidence>
<name>A0A1B7HL42_9ENTR</name>
<proteinExistence type="predicted"/>
<sequence>MSLGFEQMNWLNGKRAIWQCKQFDYASCALTSFLARLMSLQRITDFSFDKARKR</sequence>
<comment type="caution">
    <text evidence="1">The sequence shown here is derived from an EMBL/GenBank/DDBJ whole genome shotgun (WGS) entry which is preliminary data.</text>
</comment>